<sequence>MLKERPTLRGYL</sequence>
<reference evidence="1" key="1">
    <citation type="submission" date="2014-11" db="EMBL/GenBank/DDBJ databases">
        <authorList>
            <person name="Amaro Gonzalez C."/>
        </authorList>
    </citation>
    <scope>NUCLEOTIDE SEQUENCE</scope>
</reference>
<dbReference type="EMBL" id="GBXM01037377">
    <property type="protein sequence ID" value="JAH71200.1"/>
    <property type="molecule type" value="Transcribed_RNA"/>
</dbReference>
<organism evidence="1">
    <name type="scientific">Anguilla anguilla</name>
    <name type="common">European freshwater eel</name>
    <name type="synonym">Muraena anguilla</name>
    <dbReference type="NCBI Taxonomy" id="7936"/>
    <lineage>
        <taxon>Eukaryota</taxon>
        <taxon>Metazoa</taxon>
        <taxon>Chordata</taxon>
        <taxon>Craniata</taxon>
        <taxon>Vertebrata</taxon>
        <taxon>Euteleostomi</taxon>
        <taxon>Actinopterygii</taxon>
        <taxon>Neopterygii</taxon>
        <taxon>Teleostei</taxon>
        <taxon>Anguilliformes</taxon>
        <taxon>Anguillidae</taxon>
        <taxon>Anguilla</taxon>
    </lineage>
</organism>
<reference evidence="1" key="2">
    <citation type="journal article" date="2015" name="Fish Shellfish Immunol.">
        <title>Early steps in the European eel (Anguilla anguilla)-Vibrio vulnificus interaction in the gills: Role of the RtxA13 toxin.</title>
        <authorList>
            <person name="Callol A."/>
            <person name="Pajuelo D."/>
            <person name="Ebbesson L."/>
            <person name="Teles M."/>
            <person name="MacKenzie S."/>
            <person name="Amaro C."/>
        </authorList>
    </citation>
    <scope>NUCLEOTIDE SEQUENCE</scope>
</reference>
<protein>
    <submittedName>
        <fullName evidence="1">Uncharacterized protein</fullName>
    </submittedName>
</protein>
<proteinExistence type="predicted"/>
<accession>A0A0E9V164</accession>
<evidence type="ECO:0000313" key="1">
    <source>
        <dbReference type="EMBL" id="JAH71200.1"/>
    </source>
</evidence>
<name>A0A0E9V164_ANGAN</name>